<dbReference type="GO" id="GO:0003677">
    <property type="term" value="F:DNA binding"/>
    <property type="evidence" value="ECO:0007669"/>
    <property type="project" value="UniProtKB-KW"/>
</dbReference>
<evidence type="ECO:0000256" key="4">
    <source>
        <dbReference type="ARBA" id="ARBA00023125"/>
    </source>
</evidence>
<dbReference type="GO" id="GO:0005829">
    <property type="term" value="C:cytosol"/>
    <property type="evidence" value="ECO:0007669"/>
    <property type="project" value="TreeGrafter"/>
</dbReference>
<dbReference type="GO" id="GO:1990103">
    <property type="term" value="C:DnaA-HU complex"/>
    <property type="evidence" value="ECO:0007669"/>
    <property type="project" value="UniProtKB-ARBA"/>
</dbReference>
<dbReference type="Pfam" id="PF00216">
    <property type="entry name" value="Bac_DNA_binding"/>
    <property type="match status" value="1"/>
</dbReference>
<evidence type="ECO:0000256" key="5">
    <source>
        <dbReference type="RuleBase" id="RU003939"/>
    </source>
</evidence>
<dbReference type="AlphaFoldDB" id="B4S4A2"/>
<dbReference type="GO" id="GO:1990178">
    <property type="term" value="C:HU-DNA complex"/>
    <property type="evidence" value="ECO:0007669"/>
    <property type="project" value="UniProtKB-ARBA"/>
</dbReference>
<evidence type="ECO:0000256" key="1">
    <source>
        <dbReference type="ARBA" id="ARBA00003819"/>
    </source>
</evidence>
<reference evidence="6" key="1">
    <citation type="submission" date="2008-06" db="EMBL/GenBank/DDBJ databases">
        <title>Complete sequence of chromosome of Prosthecochloris aestuarii DSM 271.</title>
        <authorList>
            <consortium name="US DOE Joint Genome Institute"/>
            <person name="Lucas S."/>
            <person name="Copeland A."/>
            <person name="Lapidus A."/>
            <person name="Glavina del Rio T."/>
            <person name="Dalin E."/>
            <person name="Tice H."/>
            <person name="Bruce D."/>
            <person name="Goodwin L."/>
            <person name="Pitluck S."/>
            <person name="Schmutz J."/>
            <person name="Larimer F."/>
            <person name="Land M."/>
            <person name="Hauser L."/>
            <person name="Kyrpides N."/>
            <person name="Anderson I."/>
            <person name="Liu Z."/>
            <person name="Li T."/>
            <person name="Zhao F."/>
            <person name="Overmann J."/>
            <person name="Bryant D.A."/>
            <person name="Richardson P."/>
        </authorList>
    </citation>
    <scope>NUCLEOTIDE SEQUENCE [LARGE SCALE GENOMIC DNA]</scope>
    <source>
        <strain evidence="6">DSM 271</strain>
    </source>
</reference>
<evidence type="ECO:0000313" key="6">
    <source>
        <dbReference type="EMBL" id="ACF45350.1"/>
    </source>
</evidence>
<dbReference type="KEGG" id="paa:Paes_0293"/>
<dbReference type="Proteomes" id="UP000002725">
    <property type="component" value="Chromosome"/>
</dbReference>
<proteinExistence type="inferred from homology"/>
<dbReference type="GO" id="GO:0006351">
    <property type="term" value="P:DNA-templated transcription"/>
    <property type="evidence" value="ECO:0007669"/>
    <property type="project" value="UniProtKB-ARBA"/>
</dbReference>
<protein>
    <submittedName>
        <fullName evidence="6">Histone family protein DNA-binding protein</fullName>
    </submittedName>
</protein>
<sequence length="94" mass="9972">MCLMSKAELVEKIASQAGLTKADAERAVNSFVSVVTDSLKAGEDVTLVGFGTFSVGERAERQGRNPQTGETITIAARKAVKFKPGKALKEEVDS</sequence>
<dbReference type="GO" id="GO:0030527">
    <property type="term" value="F:structural constituent of chromatin"/>
    <property type="evidence" value="ECO:0007669"/>
    <property type="project" value="InterPro"/>
</dbReference>
<keyword evidence="3" id="KW-0226">DNA condensation</keyword>
<gene>
    <name evidence="6" type="ordered locus">Paes_0293</name>
</gene>
<dbReference type="GO" id="GO:0042802">
    <property type="term" value="F:identical protein binding"/>
    <property type="evidence" value="ECO:0007669"/>
    <property type="project" value="UniProtKB-ARBA"/>
</dbReference>
<evidence type="ECO:0000313" key="7">
    <source>
        <dbReference type="Proteomes" id="UP000002725"/>
    </source>
</evidence>
<evidence type="ECO:0000256" key="2">
    <source>
        <dbReference type="ARBA" id="ARBA00010529"/>
    </source>
</evidence>
<accession>B4S4A2</accession>
<comment type="function">
    <text evidence="1">Histone-like DNA-binding protein which is capable of wrapping DNA to stabilize it, and thus to prevent its denaturation under extreme environmental conditions.</text>
</comment>
<evidence type="ECO:0000256" key="3">
    <source>
        <dbReference type="ARBA" id="ARBA00023067"/>
    </source>
</evidence>
<dbReference type="HOGENOM" id="CLU_105066_3_3_10"/>
<organism evidence="6 7">
    <name type="scientific">Prosthecochloris aestuarii (strain DSM 271 / SK 413)</name>
    <dbReference type="NCBI Taxonomy" id="290512"/>
    <lineage>
        <taxon>Bacteria</taxon>
        <taxon>Pseudomonadati</taxon>
        <taxon>Chlorobiota</taxon>
        <taxon>Chlorobiia</taxon>
        <taxon>Chlorobiales</taxon>
        <taxon>Chlorobiaceae</taxon>
        <taxon>Prosthecochloris</taxon>
    </lineage>
</organism>
<dbReference type="PANTHER" id="PTHR33175">
    <property type="entry name" value="DNA-BINDING PROTEIN HU"/>
    <property type="match status" value="1"/>
</dbReference>
<dbReference type="Gene3D" id="4.10.520.10">
    <property type="entry name" value="IHF-like DNA-binding proteins"/>
    <property type="match status" value="1"/>
</dbReference>
<dbReference type="InterPro" id="IPR010992">
    <property type="entry name" value="IHF-like_DNA-bd_dom_sf"/>
</dbReference>
<dbReference type="FunFam" id="4.10.520.10:FF:000001">
    <property type="entry name" value="DNA-binding protein HU"/>
    <property type="match status" value="1"/>
</dbReference>
<dbReference type="CDD" id="cd13831">
    <property type="entry name" value="HU"/>
    <property type="match status" value="1"/>
</dbReference>
<name>B4S4A2_PROA2</name>
<dbReference type="PANTHER" id="PTHR33175:SF3">
    <property type="entry name" value="DNA-BINDING PROTEIN HU-BETA"/>
    <property type="match status" value="1"/>
</dbReference>
<dbReference type="GO" id="GO:0006270">
    <property type="term" value="P:DNA replication initiation"/>
    <property type="evidence" value="ECO:0007669"/>
    <property type="project" value="UniProtKB-ARBA"/>
</dbReference>
<dbReference type="eggNOG" id="COG0776">
    <property type="taxonomic scope" value="Bacteria"/>
</dbReference>
<dbReference type="InterPro" id="IPR020816">
    <property type="entry name" value="Histone-like_DNA-bd_CS"/>
</dbReference>
<dbReference type="InterPro" id="IPR000119">
    <property type="entry name" value="Hist_DNA-bd"/>
</dbReference>
<keyword evidence="4 6" id="KW-0238">DNA-binding</keyword>
<dbReference type="SMART" id="SM00411">
    <property type="entry name" value="BHL"/>
    <property type="match status" value="1"/>
</dbReference>
<dbReference type="PRINTS" id="PR01727">
    <property type="entry name" value="DNABINDINGHU"/>
</dbReference>
<dbReference type="EMBL" id="CP001108">
    <property type="protein sequence ID" value="ACF45350.1"/>
    <property type="molecule type" value="Genomic_DNA"/>
</dbReference>
<keyword evidence="7" id="KW-1185">Reference proteome</keyword>
<comment type="similarity">
    <text evidence="2 5">Belongs to the bacterial histone-like protein family.</text>
</comment>
<dbReference type="GO" id="GO:0030261">
    <property type="term" value="P:chromosome condensation"/>
    <property type="evidence" value="ECO:0007669"/>
    <property type="project" value="UniProtKB-KW"/>
</dbReference>
<dbReference type="PROSITE" id="PS00045">
    <property type="entry name" value="HISTONE_LIKE"/>
    <property type="match status" value="1"/>
</dbReference>
<dbReference type="SUPFAM" id="SSF47729">
    <property type="entry name" value="IHF-like DNA-binding proteins"/>
    <property type="match status" value="1"/>
</dbReference>
<dbReference type="STRING" id="290512.Paes_0293"/>